<name>A0A382HFU2_9ZZZZ</name>
<organism evidence="1">
    <name type="scientific">marine metagenome</name>
    <dbReference type="NCBI Taxonomy" id="408172"/>
    <lineage>
        <taxon>unclassified sequences</taxon>
        <taxon>metagenomes</taxon>
        <taxon>ecological metagenomes</taxon>
    </lineage>
</organism>
<proteinExistence type="predicted"/>
<accession>A0A382HFU2</accession>
<reference evidence="1" key="1">
    <citation type="submission" date="2018-05" db="EMBL/GenBank/DDBJ databases">
        <authorList>
            <person name="Lanie J.A."/>
            <person name="Ng W.-L."/>
            <person name="Kazmierczak K.M."/>
            <person name="Andrzejewski T.M."/>
            <person name="Davidsen T.M."/>
            <person name="Wayne K.J."/>
            <person name="Tettelin H."/>
            <person name="Glass J.I."/>
            <person name="Rusch D."/>
            <person name="Podicherti R."/>
            <person name="Tsui H.-C.T."/>
            <person name="Winkler M.E."/>
        </authorList>
    </citation>
    <scope>NUCLEOTIDE SEQUENCE</scope>
</reference>
<sequence>MSLDTVAVDNGTEKKNGKFSFDAGQDEITLFDFGENSGIYFKPKSVKLGLKLTAEKVQSAFIKDNSKLPGNPYVLEYQEPRAGSKGRGLIVYKNYTNGPRKQYGIVNHWDSNIKLDMSQVTRIVELANHSVTQAMSDTELANDS</sequence>
<gene>
    <name evidence="1" type="ORF">METZ01_LOCUS239000</name>
</gene>
<protein>
    <submittedName>
        <fullName evidence="1">Uncharacterized protein</fullName>
    </submittedName>
</protein>
<evidence type="ECO:0000313" key="1">
    <source>
        <dbReference type="EMBL" id="SVB86146.1"/>
    </source>
</evidence>
<dbReference type="EMBL" id="UINC01061021">
    <property type="protein sequence ID" value="SVB86146.1"/>
    <property type="molecule type" value="Genomic_DNA"/>
</dbReference>
<dbReference type="AlphaFoldDB" id="A0A382HFU2"/>